<organism evidence="2">
    <name type="scientific">Candidatus Enterococcus mansonii</name>
    <dbReference type="NCBI Taxonomy" id="1834181"/>
    <lineage>
        <taxon>Bacteria</taxon>
        <taxon>Bacillati</taxon>
        <taxon>Bacillota</taxon>
        <taxon>Bacilli</taxon>
        <taxon>Lactobacillales</taxon>
        <taxon>Enterococcaceae</taxon>
        <taxon>Enterococcus</taxon>
    </lineage>
</organism>
<dbReference type="STRING" id="1834181.A5880_001552"/>
<dbReference type="Proteomes" id="UP000195139">
    <property type="component" value="Unassembled WGS sequence"/>
</dbReference>
<dbReference type="AlphaFoldDB" id="A0A242CFJ7"/>
<comment type="caution">
    <text evidence="2">The sequence shown here is derived from an EMBL/GenBank/DDBJ whole genome shotgun (WGS) entry which is preliminary data.</text>
</comment>
<dbReference type="SUPFAM" id="SSF54427">
    <property type="entry name" value="NTF2-like"/>
    <property type="match status" value="1"/>
</dbReference>
<name>A0A242CFJ7_9ENTE</name>
<evidence type="ECO:0000313" key="2">
    <source>
        <dbReference type="EMBL" id="OTO08552.1"/>
    </source>
</evidence>
<evidence type="ECO:0000313" key="3">
    <source>
        <dbReference type="Proteomes" id="UP000195139"/>
    </source>
</evidence>
<accession>A0A242CFJ7</accession>
<dbReference type="Gene3D" id="3.10.450.50">
    <property type="match status" value="1"/>
</dbReference>
<reference evidence="2" key="1">
    <citation type="submission" date="2017-05" db="EMBL/GenBank/DDBJ databases">
        <title>The Genome Sequence of Enterococcus sp. 4G2_DIV0659.</title>
        <authorList>
            <consortium name="The Broad Institute Genomics Platform"/>
            <consortium name="The Broad Institute Genomic Center for Infectious Diseases"/>
            <person name="Earl A."/>
            <person name="Manson A."/>
            <person name="Schwartman J."/>
            <person name="Gilmore M."/>
            <person name="Abouelleil A."/>
            <person name="Cao P."/>
            <person name="Chapman S."/>
            <person name="Cusick C."/>
            <person name="Shea T."/>
            <person name="Young S."/>
            <person name="Neafsey D."/>
            <person name="Nusbaum C."/>
            <person name="Birren B."/>
        </authorList>
    </citation>
    <scope>NUCLEOTIDE SEQUENCE [LARGE SCALE GENOMIC DNA]</scope>
    <source>
        <strain evidence="2">4G2_DIV0659</strain>
    </source>
</reference>
<evidence type="ECO:0000313" key="1">
    <source>
        <dbReference type="EMBL" id="MEI5994075.1"/>
    </source>
</evidence>
<gene>
    <name evidence="2" type="ORF">A5880_001552</name>
    <name evidence="1" type="ORF">A5880_001633</name>
</gene>
<dbReference type="EMBL" id="NGLE01000002">
    <property type="protein sequence ID" value="OTO08552.1"/>
    <property type="molecule type" value="Genomic_DNA"/>
</dbReference>
<dbReference type="OrthoDB" id="3824180at2"/>
<dbReference type="RefSeq" id="WP_086330491.1">
    <property type="nucleotide sequence ID" value="NZ_NGLE02000001.1"/>
</dbReference>
<keyword evidence="3" id="KW-1185">Reference proteome</keyword>
<reference evidence="1 3" key="2">
    <citation type="submission" date="2018-07" db="EMBL/GenBank/DDBJ databases">
        <title>The Genome Sequence of Enterococcus sp. DIV0659b.</title>
        <authorList>
            <consortium name="The Broad Institute Genomics Platform"/>
            <consortium name="The Broad Institute Genomic Center for Infectious Diseases"/>
            <person name="Earl A."/>
            <person name="Manson A."/>
            <person name="Schwartman J."/>
            <person name="Gilmore M."/>
            <person name="Abouelleil A."/>
            <person name="Cao P."/>
            <person name="Chapman S."/>
            <person name="Cusick C."/>
            <person name="Shea T."/>
            <person name="Young S."/>
            <person name="Neafsey D."/>
            <person name="Nusbaum C."/>
            <person name="Birren B."/>
        </authorList>
    </citation>
    <scope>NUCLEOTIDE SEQUENCE [LARGE SCALE GENOMIC DNA]</scope>
    <source>
        <strain evidence="1 3">4G2_DIV0659</strain>
    </source>
</reference>
<dbReference type="InterPro" id="IPR032710">
    <property type="entry name" value="NTF2-like_dom_sf"/>
</dbReference>
<proteinExistence type="predicted"/>
<evidence type="ECO:0008006" key="4">
    <source>
        <dbReference type="Google" id="ProtNLM"/>
    </source>
</evidence>
<dbReference type="EMBL" id="NGLE02000001">
    <property type="protein sequence ID" value="MEI5994075.1"/>
    <property type="molecule type" value="Genomic_DNA"/>
</dbReference>
<sequence length="127" mass="14976">MDYSKYISLFWHEVAAQNKEKLADFFNEDAEIIWPNTNERFTKAEYLIANCDYPGSWVASVKKVDKIDNNHFISVTTVHLNDYSVSFYTISYFTFIEEKIANLEEYWSENGEAPQWRQDKKIGTPLL</sequence>
<protein>
    <recommendedName>
        <fullName evidence="4">SnoaL-like domain-containing protein</fullName>
    </recommendedName>
</protein>